<evidence type="ECO:0000313" key="2">
    <source>
        <dbReference type="Proteomes" id="UP000324701"/>
    </source>
</evidence>
<sequence length="84" mass="9342">MSWVTPHFTAGAGARNKRPACRWLRSSSYNCADQGSIVIKSLCRNWGPWQPRSVTPAGAPHNQLRARSRGGSERVFAGMRAYRP</sequence>
<reference evidence="1 2" key="1">
    <citation type="submission" date="2019-09" db="EMBL/GenBank/DDBJ databases">
        <title>Report of infection by Mycobacterium simiae a patient suffering from pulmonary tuberculosis.</title>
        <authorList>
            <person name="Mohanty P.S."/>
            <person name="Bansal A.K."/>
            <person name="Singh H."/>
            <person name="Sharma S."/>
            <person name="Patil S.A."/>
            <person name="Upadhaya P."/>
            <person name="Singh P.K."/>
            <person name="Kumar D."/>
            <person name="Kumar S."/>
            <person name="Singh R.K."/>
            <person name="Chaudhary B."/>
        </authorList>
    </citation>
    <scope>NUCLEOTIDE SEQUENCE [LARGE SCALE GENOMIC DNA]</scope>
    <source>
        <strain evidence="1 2">JAL-560-SIM</strain>
    </source>
</reference>
<dbReference type="EMBL" id="VTZN01000077">
    <property type="protein sequence ID" value="KAA1249712.1"/>
    <property type="molecule type" value="Genomic_DNA"/>
</dbReference>
<comment type="caution">
    <text evidence="1">The sequence shown here is derived from an EMBL/GenBank/DDBJ whole genome shotgun (WGS) entry which is preliminary data.</text>
</comment>
<dbReference type="OrthoDB" id="4751605at2"/>
<dbReference type="Proteomes" id="UP000324701">
    <property type="component" value="Unassembled WGS sequence"/>
</dbReference>
<evidence type="ECO:0000313" key="1">
    <source>
        <dbReference type="EMBL" id="KAA1249712.1"/>
    </source>
</evidence>
<name>A0A5B1BNQ4_MYCSI</name>
<organism evidence="1 2">
    <name type="scientific">Mycobacterium simiae</name>
    <name type="common">Mycobacterium habana</name>
    <dbReference type="NCBI Taxonomy" id="1784"/>
    <lineage>
        <taxon>Bacteria</taxon>
        <taxon>Bacillati</taxon>
        <taxon>Actinomycetota</taxon>
        <taxon>Actinomycetes</taxon>
        <taxon>Mycobacteriales</taxon>
        <taxon>Mycobacteriaceae</taxon>
        <taxon>Mycobacterium</taxon>
        <taxon>Mycobacterium simiae complex</taxon>
    </lineage>
</organism>
<proteinExistence type="predicted"/>
<keyword evidence="2" id="KW-1185">Reference proteome</keyword>
<accession>A0A5B1BNQ4</accession>
<protein>
    <submittedName>
        <fullName evidence="1">Uncharacterized protein</fullName>
    </submittedName>
</protein>
<gene>
    <name evidence="1" type="ORF">F0Q45_13705</name>
</gene>
<dbReference type="AlphaFoldDB" id="A0A5B1BNQ4"/>